<evidence type="ECO:0000256" key="6">
    <source>
        <dbReference type="ARBA" id="ARBA00023004"/>
    </source>
</evidence>
<evidence type="ECO:0000256" key="2">
    <source>
        <dbReference type="ARBA" id="ARBA00022617"/>
    </source>
</evidence>
<dbReference type="Pfam" id="PF03918">
    <property type="entry name" value="CcmH"/>
    <property type="match status" value="1"/>
</dbReference>
<keyword evidence="7" id="KW-0472">Membrane</keyword>
<feature type="chain" id="PRO_5011018492" description="Cytochrome c-type biogenesis protein" evidence="7">
    <location>
        <begin position="31"/>
        <end position="162"/>
    </location>
</feature>
<keyword evidence="3 7" id="KW-0479">Metal-binding</keyword>
<evidence type="ECO:0000259" key="9">
    <source>
        <dbReference type="Pfam" id="PF03918"/>
    </source>
</evidence>
<reference evidence="10 11" key="1">
    <citation type="journal article" date="2016" name="Nat. Commun.">
        <title>Thousands of microbial genomes shed light on interconnected biogeochemical processes in an aquifer system.</title>
        <authorList>
            <person name="Anantharaman K."/>
            <person name="Brown C.T."/>
            <person name="Hug L.A."/>
            <person name="Sharon I."/>
            <person name="Castelle C.J."/>
            <person name="Probst A.J."/>
            <person name="Thomas B.C."/>
            <person name="Singh A."/>
            <person name="Wilkins M.J."/>
            <person name="Karaoz U."/>
            <person name="Brodie E.L."/>
            <person name="Williams K.H."/>
            <person name="Hubbard S.S."/>
            <person name="Banfield J.F."/>
        </authorList>
    </citation>
    <scope>NUCLEOTIDE SEQUENCE [LARGE SCALE GENOMIC DNA]</scope>
</reference>
<organism evidence="10 11">
    <name type="scientific">Candidatus Muproteobacteria bacterium RBG_16_65_34</name>
    <dbReference type="NCBI Taxonomy" id="1817760"/>
    <lineage>
        <taxon>Bacteria</taxon>
        <taxon>Pseudomonadati</taxon>
        <taxon>Pseudomonadota</taxon>
        <taxon>Candidatus Muproteobacteria</taxon>
    </lineage>
</organism>
<dbReference type="EMBL" id="MFSU01000048">
    <property type="protein sequence ID" value="OGI47698.1"/>
    <property type="molecule type" value="Genomic_DNA"/>
</dbReference>
<comment type="function">
    <text evidence="7">Possible subunit of a heme lyase.</text>
</comment>
<keyword evidence="6 7" id="KW-0408">Iron</keyword>
<dbReference type="AlphaFoldDB" id="A0A1F6TRB2"/>
<name>A0A1F6TRB2_9PROT</name>
<keyword evidence="7" id="KW-0812">Transmembrane</keyword>
<sequence length="162" mass="18481">MNRSVSHFYPRLSAFICGFAVLFLFASAIADQVAEDPLERQMLDIAKDLRCAVCQNQPISESNADLARDMREVIREQLKAGKSRAEIVRYFVDRYGNYVLMKPPYEGTGAPLWALPLAIFLVLAASAWVFLKRRLRAPMPPPPELTEQDRARVREARRQEAE</sequence>
<evidence type="ECO:0000256" key="1">
    <source>
        <dbReference type="ARBA" id="ARBA00010342"/>
    </source>
</evidence>
<evidence type="ECO:0000256" key="3">
    <source>
        <dbReference type="ARBA" id="ARBA00022723"/>
    </source>
</evidence>
<dbReference type="FunFam" id="1.10.8.640:FF:000001">
    <property type="entry name" value="Cytochrome c-type biogenesis protein"/>
    <property type="match status" value="1"/>
</dbReference>
<feature type="region of interest" description="Disordered" evidence="8">
    <location>
        <begin position="140"/>
        <end position="162"/>
    </location>
</feature>
<dbReference type="PANTHER" id="PTHR47870">
    <property type="entry name" value="CYTOCHROME C-TYPE BIOGENESIS PROTEIN CCMH"/>
    <property type="match status" value="1"/>
</dbReference>
<feature type="compositionally biased region" description="Basic and acidic residues" evidence="8">
    <location>
        <begin position="147"/>
        <end position="162"/>
    </location>
</feature>
<dbReference type="GO" id="GO:0005886">
    <property type="term" value="C:plasma membrane"/>
    <property type="evidence" value="ECO:0007669"/>
    <property type="project" value="TreeGrafter"/>
</dbReference>
<accession>A0A1F6TRB2</accession>
<dbReference type="STRING" id="1817760.A2151_02930"/>
<dbReference type="InterPro" id="IPR005616">
    <property type="entry name" value="CcmH/CycL/Ccl2/NrfF_N"/>
</dbReference>
<evidence type="ECO:0000313" key="10">
    <source>
        <dbReference type="EMBL" id="OGI47698.1"/>
    </source>
</evidence>
<keyword evidence="5" id="KW-0201">Cytochrome c-type biogenesis</keyword>
<dbReference type="Gene3D" id="1.10.8.640">
    <property type="entry name" value="Cytochrome C biogenesis protein"/>
    <property type="match status" value="1"/>
</dbReference>
<dbReference type="PANTHER" id="PTHR47870:SF1">
    <property type="entry name" value="CYTOCHROME C-TYPE BIOGENESIS PROTEIN CCMH"/>
    <property type="match status" value="1"/>
</dbReference>
<evidence type="ECO:0000256" key="7">
    <source>
        <dbReference type="RuleBase" id="RU364112"/>
    </source>
</evidence>
<keyword evidence="4 7" id="KW-0732">Signal</keyword>
<protein>
    <recommendedName>
        <fullName evidence="7">Cytochrome c-type biogenesis protein</fullName>
    </recommendedName>
</protein>
<comment type="similarity">
    <text evidence="1 7">Belongs to the CcmH/CycL/Ccl2/NrfF family.</text>
</comment>
<evidence type="ECO:0000313" key="11">
    <source>
        <dbReference type="Proteomes" id="UP000178885"/>
    </source>
</evidence>
<proteinExistence type="inferred from homology"/>
<keyword evidence="7" id="KW-1133">Transmembrane helix</keyword>
<dbReference type="Proteomes" id="UP000178885">
    <property type="component" value="Unassembled WGS sequence"/>
</dbReference>
<feature type="domain" description="CcmH/CycL/Ccl2/NrfF N-terminal" evidence="9">
    <location>
        <begin position="21"/>
        <end position="155"/>
    </location>
</feature>
<evidence type="ECO:0000256" key="5">
    <source>
        <dbReference type="ARBA" id="ARBA00022748"/>
    </source>
</evidence>
<keyword evidence="2 7" id="KW-0349">Heme</keyword>
<feature type="transmembrane region" description="Helical" evidence="7">
    <location>
        <begin position="110"/>
        <end position="131"/>
    </location>
</feature>
<gene>
    <name evidence="10" type="ORF">A2151_02930</name>
</gene>
<evidence type="ECO:0000256" key="8">
    <source>
        <dbReference type="SAM" id="MobiDB-lite"/>
    </source>
</evidence>
<evidence type="ECO:0000256" key="4">
    <source>
        <dbReference type="ARBA" id="ARBA00022729"/>
    </source>
</evidence>
<comment type="caution">
    <text evidence="10">The sequence shown here is derived from an EMBL/GenBank/DDBJ whole genome shotgun (WGS) entry which is preliminary data.</text>
</comment>
<dbReference type="GO" id="GO:0017004">
    <property type="term" value="P:cytochrome complex assembly"/>
    <property type="evidence" value="ECO:0007669"/>
    <property type="project" value="UniProtKB-KW"/>
</dbReference>
<feature type="signal peptide" evidence="7">
    <location>
        <begin position="1"/>
        <end position="30"/>
    </location>
</feature>
<dbReference type="InterPro" id="IPR038297">
    <property type="entry name" value="CcmH/CycL/NrfF/Ccl2_sf"/>
</dbReference>
<dbReference type="GO" id="GO:0046872">
    <property type="term" value="F:metal ion binding"/>
    <property type="evidence" value="ECO:0007669"/>
    <property type="project" value="UniProtKB-KW"/>
</dbReference>
<dbReference type="InterPro" id="IPR051263">
    <property type="entry name" value="C-type_cytochrome_biogenesis"/>
</dbReference>
<dbReference type="CDD" id="cd16378">
    <property type="entry name" value="CcmH_N"/>
    <property type="match status" value="1"/>
</dbReference>